<evidence type="ECO:0000256" key="1">
    <source>
        <dbReference type="SAM" id="MobiDB-lite"/>
    </source>
</evidence>
<gene>
    <name evidence="2" type="ORF">OG288_20130</name>
</gene>
<organism evidence="2 3">
    <name type="scientific">Streptomyces tauricus</name>
    <dbReference type="NCBI Taxonomy" id="68274"/>
    <lineage>
        <taxon>Bacteria</taxon>
        <taxon>Bacillati</taxon>
        <taxon>Actinomycetota</taxon>
        <taxon>Actinomycetes</taxon>
        <taxon>Kitasatosporales</taxon>
        <taxon>Streptomycetaceae</taxon>
        <taxon>Streptomyces</taxon>
        <taxon>Streptomyces aurantiacus group</taxon>
    </lineage>
</organism>
<dbReference type="EMBL" id="CP108133">
    <property type="protein sequence ID" value="WTP50414.1"/>
    <property type="molecule type" value="Genomic_DNA"/>
</dbReference>
<protein>
    <submittedName>
        <fullName evidence="2">Uncharacterized protein</fullName>
    </submittedName>
</protein>
<feature type="region of interest" description="Disordered" evidence="1">
    <location>
        <begin position="1"/>
        <end position="21"/>
    </location>
</feature>
<sequence>MPYTDAMVARSGIGGRVGNDSERHLHQGIRARDRSASLPSWLTVVG</sequence>
<accession>A0ABZ1JHB3</accession>
<name>A0ABZ1JHB3_9ACTN</name>
<evidence type="ECO:0000313" key="3">
    <source>
        <dbReference type="Proteomes" id="UP001432166"/>
    </source>
</evidence>
<evidence type="ECO:0000313" key="2">
    <source>
        <dbReference type="EMBL" id="WTP50414.1"/>
    </source>
</evidence>
<keyword evidence="3" id="KW-1185">Reference proteome</keyword>
<reference evidence="2" key="1">
    <citation type="submission" date="2022-10" db="EMBL/GenBank/DDBJ databases">
        <title>The complete genomes of actinobacterial strains from the NBC collection.</title>
        <authorList>
            <person name="Joergensen T.S."/>
            <person name="Alvarez Arevalo M."/>
            <person name="Sterndorff E.B."/>
            <person name="Faurdal D."/>
            <person name="Vuksanovic O."/>
            <person name="Mourched A.-S."/>
            <person name="Charusanti P."/>
            <person name="Shaw S."/>
            <person name="Blin K."/>
            <person name="Weber T."/>
        </authorList>
    </citation>
    <scope>NUCLEOTIDE SEQUENCE</scope>
    <source>
        <strain evidence="2">NBC_00189</strain>
    </source>
</reference>
<proteinExistence type="predicted"/>
<dbReference type="Proteomes" id="UP001432166">
    <property type="component" value="Chromosome"/>
</dbReference>
<dbReference type="RefSeq" id="WP_189771744.1">
    <property type="nucleotide sequence ID" value="NZ_BMVY01000006.1"/>
</dbReference>